<sequence>MTHSRPDRPPRWRGPLTWLTALVVVTALTTLGAAIGGSAPSAAAADPHGNNGTVKIAELGDIDSPSNDPHVGCTFQVEWYGFDEGADIISSVSFQSWAPTSDVALDVDGPETVFVGGDPATGAGTPTGLDGLQVYTLHFTGAPHPVQGYHVKLTIHTPGSIGNDSKSKVFWVEGCAPEVPANPSLALHKTVTDASGDGRGVLDEVLTYTFAVTNTGNVPLTDVRITDATIPALAAGAPCVATLAVGATTTCPLLPSATHVVSAADVTAGAVSNTATATGTTPSSGHVSDSDMAMIPTEATVPPAPVAGLSITKTVDRAQAGPGEVVTWTLTARNAGPGPAQMVLVTDTLPTGTTYLSATGTGCTRSGADVSCAIGTLAAGASSVVTIRATVDPVPHVADPNGHQLDVTKVEAHLSVPRGATGTATASCPSGYVATDGSVRMDAVDQGTGTWIDEGVLTSRATADGTGWTGTVSNAATGQFQGKVAVVCLSNRTVSGEDHSHPVVVTGPLTTTQTWGAGAHDVDLDCGAGKVAITPGWSFTAGTGSVRVDKRIGTGWHFTVDVPTSATAVLSVRCLSTTLGAAGGHTHDLVLTQLADTVVVPAGQTVERSLTCADDGKGIVASVDLDQGEQSLGSDPRPKTRAFRFSNRTLTDRTVRIGLLCLSVRTGLGGSTGDHDVVNRARVSTTSPDATVSDDLASATFRVVDALALASVARLSSSPGQTELTVAVTSSGARAATARLFAVVRVQHTGLRAGSLLAHSRARLHAGRQGVTLAVRSVAEPALRQGDVRRARLVIVTRDGHREVQIVRIRH</sequence>
<evidence type="ECO:0000313" key="3">
    <source>
        <dbReference type="EMBL" id="MBB6629364.1"/>
    </source>
</evidence>
<dbReference type="InterPro" id="IPR051172">
    <property type="entry name" value="Chlamydia_OmcB"/>
</dbReference>
<dbReference type="InterPro" id="IPR001434">
    <property type="entry name" value="OmcB-like_DUF11"/>
</dbReference>
<feature type="domain" description="DUF11" evidence="1">
    <location>
        <begin position="309"/>
        <end position="392"/>
    </location>
</feature>
<organism evidence="3 4">
    <name type="scientific">Nocardioides luti</name>
    <dbReference type="NCBI Taxonomy" id="2761101"/>
    <lineage>
        <taxon>Bacteria</taxon>
        <taxon>Bacillati</taxon>
        <taxon>Actinomycetota</taxon>
        <taxon>Actinomycetes</taxon>
        <taxon>Propionibacteriales</taxon>
        <taxon>Nocardioidaceae</taxon>
        <taxon>Nocardioides</taxon>
    </lineage>
</organism>
<proteinExistence type="predicted"/>
<dbReference type="PANTHER" id="PTHR34819">
    <property type="entry name" value="LARGE CYSTEINE-RICH PERIPLASMIC PROTEIN OMCB"/>
    <property type="match status" value="1"/>
</dbReference>
<feature type="domain" description="DUF7507" evidence="2">
    <location>
        <begin position="182"/>
        <end position="289"/>
    </location>
</feature>
<evidence type="ECO:0000313" key="4">
    <source>
        <dbReference type="Proteomes" id="UP000523955"/>
    </source>
</evidence>
<dbReference type="EMBL" id="JACKXE010000001">
    <property type="protein sequence ID" value="MBB6629364.1"/>
    <property type="molecule type" value="Genomic_DNA"/>
</dbReference>
<dbReference type="Proteomes" id="UP000523955">
    <property type="component" value="Unassembled WGS sequence"/>
</dbReference>
<comment type="caution">
    <text evidence="3">The sequence shown here is derived from an EMBL/GenBank/DDBJ whole genome shotgun (WGS) entry which is preliminary data.</text>
</comment>
<evidence type="ECO:0000259" key="2">
    <source>
        <dbReference type="Pfam" id="PF24346"/>
    </source>
</evidence>
<dbReference type="Pfam" id="PF24346">
    <property type="entry name" value="DUF7507"/>
    <property type="match status" value="1"/>
</dbReference>
<dbReference type="RefSeq" id="WP_185254328.1">
    <property type="nucleotide sequence ID" value="NZ_JACKXE010000001.1"/>
</dbReference>
<dbReference type="InterPro" id="IPR055354">
    <property type="entry name" value="DUF7507"/>
</dbReference>
<dbReference type="NCBIfam" id="TIGR01451">
    <property type="entry name" value="B_ant_repeat"/>
    <property type="match status" value="2"/>
</dbReference>
<evidence type="ECO:0000259" key="1">
    <source>
        <dbReference type="Pfam" id="PF01345"/>
    </source>
</evidence>
<gene>
    <name evidence="3" type="ORF">H5V45_18700</name>
</gene>
<dbReference type="InterPro" id="IPR047589">
    <property type="entry name" value="DUF11_rpt"/>
</dbReference>
<name>A0A7X0RJ98_9ACTN</name>
<accession>A0A7X0RJ98</accession>
<protein>
    <submittedName>
        <fullName evidence="3">DUF11 domain-containing protein</fullName>
    </submittedName>
</protein>
<dbReference type="AlphaFoldDB" id="A0A7X0RJ98"/>
<keyword evidence="4" id="KW-1185">Reference proteome</keyword>
<dbReference type="Pfam" id="PF01345">
    <property type="entry name" value="DUF11"/>
    <property type="match status" value="1"/>
</dbReference>
<dbReference type="Gene3D" id="2.60.40.740">
    <property type="match status" value="1"/>
</dbReference>
<reference evidence="3 4" key="1">
    <citation type="submission" date="2020-08" db="EMBL/GenBank/DDBJ databases">
        <authorList>
            <person name="Seo M.-J."/>
        </authorList>
    </citation>
    <scope>NUCLEOTIDE SEQUENCE [LARGE SCALE GENOMIC DNA]</scope>
    <source>
        <strain evidence="3 4">KIGAM211</strain>
    </source>
</reference>